<evidence type="ECO:0000313" key="2">
    <source>
        <dbReference type="Proteomes" id="UP000271162"/>
    </source>
</evidence>
<organism evidence="3">
    <name type="scientific">Nippostrongylus brasiliensis</name>
    <name type="common">Rat hookworm</name>
    <dbReference type="NCBI Taxonomy" id="27835"/>
    <lineage>
        <taxon>Eukaryota</taxon>
        <taxon>Metazoa</taxon>
        <taxon>Ecdysozoa</taxon>
        <taxon>Nematoda</taxon>
        <taxon>Chromadorea</taxon>
        <taxon>Rhabditida</taxon>
        <taxon>Rhabditina</taxon>
        <taxon>Rhabditomorpha</taxon>
        <taxon>Strongyloidea</taxon>
        <taxon>Heligmosomidae</taxon>
        <taxon>Nippostrongylus</taxon>
    </lineage>
</organism>
<keyword evidence="2" id="KW-1185">Reference proteome</keyword>
<dbReference type="WBParaSite" id="NBR_0000357901-mRNA-1">
    <property type="protein sequence ID" value="NBR_0000357901-mRNA-1"/>
    <property type="gene ID" value="NBR_0000357901"/>
</dbReference>
<dbReference type="Proteomes" id="UP000271162">
    <property type="component" value="Unassembled WGS sequence"/>
</dbReference>
<evidence type="ECO:0000313" key="1">
    <source>
        <dbReference type="EMBL" id="VDL67168.1"/>
    </source>
</evidence>
<name>A0A0N4XM27_NIPBR</name>
<reference evidence="3" key="1">
    <citation type="submission" date="2017-02" db="UniProtKB">
        <authorList>
            <consortium name="WormBaseParasite"/>
        </authorList>
    </citation>
    <scope>IDENTIFICATION</scope>
</reference>
<protein>
    <submittedName>
        <fullName evidence="3">Biotin--protein ligase (inferred by orthology to a human protein)</fullName>
    </submittedName>
</protein>
<evidence type="ECO:0000313" key="3">
    <source>
        <dbReference type="WBParaSite" id="NBR_0000357901-mRNA-1"/>
    </source>
</evidence>
<gene>
    <name evidence="1" type="ORF">NBR_LOCUS3579</name>
</gene>
<proteinExistence type="predicted"/>
<accession>A0A0N4XM27</accession>
<sequence>MTGRSRRHVSTLPSSTVAFASGPSCRRAALKCNWSNIANPALVLMRKVGFANREDFCLNETVQACLIVADTSELDDHAWANMQHYFNQAGKIIFVCQNRLLASLTTCESSKKQADMIRMAFGSRDSISMGKDFEHFLKKSLKTLSKHGQVCGLYTIDLYID</sequence>
<dbReference type="STRING" id="27835.A0A0N4XM27"/>
<dbReference type="EMBL" id="UYSL01005516">
    <property type="protein sequence ID" value="VDL67168.1"/>
    <property type="molecule type" value="Genomic_DNA"/>
</dbReference>
<dbReference type="AlphaFoldDB" id="A0A0N4XM27"/>
<reference evidence="1 2" key="2">
    <citation type="submission" date="2018-11" db="EMBL/GenBank/DDBJ databases">
        <authorList>
            <consortium name="Pathogen Informatics"/>
        </authorList>
    </citation>
    <scope>NUCLEOTIDE SEQUENCE [LARGE SCALE GENOMIC DNA]</scope>
</reference>